<feature type="compositionally biased region" description="Polar residues" evidence="8">
    <location>
        <begin position="257"/>
        <end position="266"/>
    </location>
</feature>
<organism evidence="10 11">
    <name type="scientific">Absidia repens</name>
    <dbReference type="NCBI Taxonomy" id="90262"/>
    <lineage>
        <taxon>Eukaryota</taxon>
        <taxon>Fungi</taxon>
        <taxon>Fungi incertae sedis</taxon>
        <taxon>Mucoromycota</taxon>
        <taxon>Mucoromycotina</taxon>
        <taxon>Mucoromycetes</taxon>
        <taxon>Mucorales</taxon>
        <taxon>Cunninghamellaceae</taxon>
        <taxon>Absidia</taxon>
    </lineage>
</organism>
<reference evidence="10 11" key="1">
    <citation type="submission" date="2016-07" db="EMBL/GenBank/DDBJ databases">
        <title>Pervasive Adenine N6-methylation of Active Genes in Fungi.</title>
        <authorList>
            <consortium name="DOE Joint Genome Institute"/>
            <person name="Mondo S.J."/>
            <person name="Dannebaum R.O."/>
            <person name="Kuo R.C."/>
            <person name="Labutti K."/>
            <person name="Haridas S."/>
            <person name="Kuo A."/>
            <person name="Salamov A."/>
            <person name="Ahrendt S.R."/>
            <person name="Lipzen A."/>
            <person name="Sullivan W."/>
            <person name="Andreopoulos W.B."/>
            <person name="Clum A."/>
            <person name="Lindquist E."/>
            <person name="Daum C."/>
            <person name="Ramamoorthy G.K."/>
            <person name="Gryganskyi A."/>
            <person name="Culley D."/>
            <person name="Magnuson J.K."/>
            <person name="James T.Y."/>
            <person name="O'Malley M.A."/>
            <person name="Stajich J.E."/>
            <person name="Spatafora J.W."/>
            <person name="Visel A."/>
            <person name="Grigoriev I.V."/>
        </authorList>
    </citation>
    <scope>NUCLEOTIDE SEQUENCE [LARGE SCALE GENOMIC DNA]</scope>
    <source>
        <strain evidence="10 11">NRRL 1336</strain>
    </source>
</reference>
<feature type="compositionally biased region" description="Polar residues" evidence="8">
    <location>
        <begin position="43"/>
        <end position="77"/>
    </location>
</feature>
<keyword evidence="4" id="KW-0805">Transcription regulation</keyword>
<dbReference type="SMART" id="SM00761">
    <property type="entry name" value="HDAC_interact"/>
    <property type="match status" value="1"/>
</dbReference>
<evidence type="ECO:0000259" key="9">
    <source>
        <dbReference type="SMART" id="SM00761"/>
    </source>
</evidence>
<evidence type="ECO:0000256" key="5">
    <source>
        <dbReference type="ARBA" id="ARBA00023163"/>
    </source>
</evidence>
<feature type="compositionally biased region" description="Basic and acidic residues" evidence="8">
    <location>
        <begin position="804"/>
        <end position="813"/>
    </location>
</feature>
<evidence type="ECO:0000256" key="4">
    <source>
        <dbReference type="ARBA" id="ARBA00023015"/>
    </source>
</evidence>
<proteinExistence type="predicted"/>
<dbReference type="InterPro" id="IPR039774">
    <property type="entry name" value="Sin3-like"/>
</dbReference>
<dbReference type="SUPFAM" id="SSF47762">
    <property type="entry name" value="PAH2 domain"/>
    <property type="match status" value="3"/>
</dbReference>
<comment type="caution">
    <text evidence="10">The sequence shown here is derived from an EMBL/GenBank/DDBJ whole genome shotgun (WGS) entry which is preliminary data.</text>
</comment>
<feature type="region of interest" description="Disordered" evidence="8">
    <location>
        <begin position="212"/>
        <end position="353"/>
    </location>
</feature>
<dbReference type="InterPro" id="IPR013194">
    <property type="entry name" value="HDAC_interact_dom"/>
</dbReference>
<feature type="region of interest" description="Disordered" evidence="8">
    <location>
        <begin position="915"/>
        <end position="1073"/>
    </location>
</feature>
<feature type="compositionally biased region" description="Polar residues" evidence="8">
    <location>
        <begin position="1026"/>
        <end position="1057"/>
    </location>
</feature>
<feature type="compositionally biased region" description="Low complexity" evidence="8">
    <location>
        <begin position="949"/>
        <end position="963"/>
    </location>
</feature>
<dbReference type="GO" id="GO:0003714">
    <property type="term" value="F:transcription corepressor activity"/>
    <property type="evidence" value="ECO:0007669"/>
    <property type="project" value="InterPro"/>
</dbReference>
<evidence type="ECO:0000313" key="11">
    <source>
        <dbReference type="Proteomes" id="UP000193560"/>
    </source>
</evidence>
<evidence type="ECO:0000256" key="1">
    <source>
        <dbReference type="ARBA" id="ARBA00004123"/>
    </source>
</evidence>
<comment type="subcellular location">
    <subcellularLocation>
        <location evidence="1 7">Nucleus</location>
    </subcellularLocation>
</comment>
<feature type="compositionally biased region" description="Low complexity" evidence="8">
    <location>
        <begin position="1058"/>
        <end position="1071"/>
    </location>
</feature>
<keyword evidence="3" id="KW-0677">Repeat</keyword>
<dbReference type="Pfam" id="PF16879">
    <property type="entry name" value="Sin3a_C"/>
    <property type="match status" value="1"/>
</dbReference>
<dbReference type="PANTHER" id="PTHR12346">
    <property type="entry name" value="SIN3B-RELATED"/>
    <property type="match status" value="1"/>
</dbReference>
<feature type="region of interest" description="Disordered" evidence="8">
    <location>
        <begin position="804"/>
        <end position="831"/>
    </location>
</feature>
<feature type="compositionally biased region" description="Low complexity" evidence="8">
    <location>
        <begin position="1"/>
        <end position="21"/>
    </location>
</feature>
<evidence type="ECO:0000256" key="6">
    <source>
        <dbReference type="ARBA" id="ARBA00023242"/>
    </source>
</evidence>
<dbReference type="InterPro" id="IPR003822">
    <property type="entry name" value="PAH"/>
</dbReference>
<dbReference type="Proteomes" id="UP000193560">
    <property type="component" value="Unassembled WGS sequence"/>
</dbReference>
<feature type="compositionally biased region" description="Polar residues" evidence="8">
    <location>
        <begin position="23"/>
        <end position="34"/>
    </location>
</feature>
<dbReference type="FunFam" id="1.20.1160.11:FF:000001">
    <property type="entry name" value="Paired amphipathic helix protein Sin3"/>
    <property type="match status" value="1"/>
</dbReference>
<feature type="compositionally biased region" description="Low complexity" evidence="8">
    <location>
        <begin position="238"/>
        <end position="248"/>
    </location>
</feature>
<name>A0A1X2IWG3_9FUNG</name>
<dbReference type="STRING" id="90262.A0A1X2IWG3"/>
<dbReference type="OrthoDB" id="10265969at2759"/>
<feature type="compositionally biased region" description="Acidic residues" evidence="8">
    <location>
        <begin position="928"/>
        <end position="948"/>
    </location>
</feature>
<keyword evidence="2" id="KW-0678">Repressor</keyword>
<dbReference type="FunFam" id="1.20.1160.11:FF:000003">
    <property type="entry name" value="Paired amphipathic helix SIN3-like protein"/>
    <property type="match status" value="1"/>
</dbReference>
<dbReference type="GO" id="GO:0000122">
    <property type="term" value="P:negative regulation of transcription by RNA polymerase II"/>
    <property type="evidence" value="ECO:0007669"/>
    <property type="project" value="TreeGrafter"/>
</dbReference>
<protein>
    <recommendedName>
        <fullName evidence="9">Histone deacetylase interacting domain-containing protein</fullName>
    </recommendedName>
</protein>
<feature type="compositionally biased region" description="Low complexity" evidence="8">
    <location>
        <begin position="287"/>
        <end position="321"/>
    </location>
</feature>
<keyword evidence="6 7" id="KW-0539">Nucleus</keyword>
<evidence type="ECO:0000256" key="7">
    <source>
        <dbReference type="PROSITE-ProRule" id="PRU00810"/>
    </source>
</evidence>
<accession>A0A1X2IWG3</accession>
<dbReference type="Pfam" id="PF08295">
    <property type="entry name" value="Sin3_corepress"/>
    <property type="match status" value="1"/>
</dbReference>
<dbReference type="GO" id="GO:0010628">
    <property type="term" value="P:positive regulation of gene expression"/>
    <property type="evidence" value="ECO:0007669"/>
    <property type="project" value="UniProtKB-ARBA"/>
</dbReference>
<evidence type="ECO:0000256" key="8">
    <source>
        <dbReference type="SAM" id="MobiDB-lite"/>
    </source>
</evidence>
<evidence type="ECO:0000313" key="10">
    <source>
        <dbReference type="EMBL" id="ORZ23387.1"/>
    </source>
</evidence>
<evidence type="ECO:0000256" key="3">
    <source>
        <dbReference type="ARBA" id="ARBA00022737"/>
    </source>
</evidence>
<keyword evidence="11" id="KW-1185">Reference proteome</keyword>
<gene>
    <name evidence="10" type="ORF">BCR42DRAFT_447079</name>
</gene>
<feature type="compositionally biased region" description="Basic and acidic residues" evidence="8">
    <location>
        <begin position="1009"/>
        <end position="1018"/>
    </location>
</feature>
<feature type="domain" description="Histone deacetylase interacting" evidence="9">
    <location>
        <begin position="591"/>
        <end position="692"/>
    </location>
</feature>
<dbReference type="FunFam" id="1.20.1160.11:FF:000002">
    <property type="entry name" value="Paired amphipathic helix protein SIN3"/>
    <property type="match status" value="1"/>
</dbReference>
<dbReference type="Gene3D" id="1.20.1160.11">
    <property type="entry name" value="Paired amphipathic helix"/>
    <property type="match status" value="3"/>
</dbReference>
<dbReference type="Pfam" id="PF02671">
    <property type="entry name" value="PAH"/>
    <property type="match status" value="3"/>
</dbReference>
<dbReference type="PANTHER" id="PTHR12346:SF0">
    <property type="entry name" value="SIN3A, ISOFORM G"/>
    <property type="match status" value="1"/>
</dbReference>
<feature type="compositionally biased region" description="Polar residues" evidence="8">
    <location>
        <begin position="997"/>
        <end position="1008"/>
    </location>
</feature>
<dbReference type="PROSITE" id="PS51477">
    <property type="entry name" value="PAH"/>
    <property type="match status" value="2"/>
</dbReference>
<dbReference type="InterPro" id="IPR031693">
    <property type="entry name" value="Sin3_C"/>
</dbReference>
<feature type="region of interest" description="Disordered" evidence="8">
    <location>
        <begin position="1"/>
        <end position="115"/>
    </location>
</feature>
<sequence length="1389" mass="157540">MSSSTSSTTTPSAHPSHPLSAVTLDSNLSRNDSSAKPAHFSHHPTTSLSSKSTDTPPKAFANSNAYTEATSTSSSMPLSVPTRPSTSADTSSATATKTTPSQQTETANTSASTPGYRPLNVKDALAYLDQVKVRFGDRPDVYNRFLDIMKDFKHQIIDTPGVIERVFTLFQGNPALISGFNTFLPFGYHIECSTDPQDPDLIRVTTPSGIITTSTSKRPYPPVSTPSIMDKPPMMTAPIYYGPPYGHSHPPPFPPTSHDQQQSQTHYAPPHPFYQYEQYPQQHQNYPQSQPLQSHHQQHHPSLPLQSHQYPQPSYQHQQPQQQPPSQHPPLQNSPPQIASRAPQSPTGTKRPLLDFNNAISYVNKIKNRFTNNPDSYKQFLEVLQTYQKEEKKIEDVYSHVKVLFMDHADLLEEFQQFLPGVGEIQEPSKRVLSSTEISPFIPAGKKKRGANKKTKPGLDAITADDHNEYADHRYLKRSDYGARQGFDPNNPSVSSEEVELFEHIRKHIGNKPSYEVFLKLLNLYSQDIIDLDILMERAYPFMGGKPELYDWFKSIVGYKPNPESSSNIGSAGEKTLIMNMIPKPDLVRCDTVMESPSYRLVPKDWQHQPCSGRDSLCWEVLNDAYVSHPIWASEESGFVASKKNPYEEAMHRCEEERYDYDLNIDANLSSIALLEPIIKNLKTMSLEEQEVYTLSPGLGGESTSIYERIIKKIYGVERGGEVIQMLYSNPAGVAPVVMKRLKQKDEEWTKGQREWNRVWREIDEKNYYKSFDYQGLTIKASERKTLTSRYLLNEIESKYHHEDNDGDLDRVGTDSLSTGRKKKSTSSSSRTTRIINGSYSQFMYTFGDEEIFKDISLLILSYMEHQNGFSKADCDRVRRFIQNFIPSFFLVDDVIPIGYTGAAADGDHYSHFVRNKNDGAKNAGTTENDDEDDEDDDDGDDDDDDDTNSTSTPSDDSSDVGQQGKGGKKKQQQRQVTSRTSRTSRASRASRASSRIKNASLSSSQEQSTDKEVKLDSTSDDNESNLEQSQPLTATDELNNTCNPSDQQTNNLISSPSPISEVAGSSVSSSMNNENQLPLQHLVLAAKLTTPKFYKRDVNSLFGNSHLYCFLRLFETLYARLYKMKQLDKRMQANPKRGQFNATAMKLGLKGTRFDDVDTTHGYYQTLLEQTDRLFSSNVDSTMYEEIIRYLFKTEAYVFFTVDKLVHAIVKQIQTLAGDEKSMHLIRLYQDNQRISDAATYQPLSVYHSQAEDITGQNEHLFKLNFNIDKKQLSIHLLGQDEKLDDQNLQHENYLESFMNWTKMEKVTQKRTKSYLLRNIRSGFKSLENVVVENKLQYCIRHDTYQLGFRPGSEDMLCLLSKRNGSLTPDTEVQTQDLMIAKDRQQIH</sequence>
<evidence type="ECO:0000256" key="2">
    <source>
        <dbReference type="ARBA" id="ARBA00022491"/>
    </source>
</evidence>
<dbReference type="GO" id="GO:0033698">
    <property type="term" value="C:Rpd3L complex"/>
    <property type="evidence" value="ECO:0007669"/>
    <property type="project" value="UniProtKB-ARBA"/>
</dbReference>
<dbReference type="EMBL" id="MCGE01000003">
    <property type="protein sequence ID" value="ORZ23387.1"/>
    <property type="molecule type" value="Genomic_DNA"/>
</dbReference>
<feature type="compositionally biased region" description="Low complexity" evidence="8">
    <location>
        <begin position="978"/>
        <end position="996"/>
    </location>
</feature>
<feature type="compositionally biased region" description="Low complexity" evidence="8">
    <location>
        <begin position="81"/>
        <end position="107"/>
    </location>
</feature>
<dbReference type="InterPro" id="IPR036600">
    <property type="entry name" value="PAH_sf"/>
</dbReference>
<keyword evidence="5" id="KW-0804">Transcription</keyword>